<accession>A0A7X2P393</accession>
<gene>
    <name evidence="2" type="ORF">FYJ57_05500</name>
</gene>
<proteinExistence type="predicted"/>
<feature type="compositionally biased region" description="Polar residues" evidence="1">
    <location>
        <begin position="101"/>
        <end position="125"/>
    </location>
</feature>
<protein>
    <submittedName>
        <fullName evidence="2">Stage III sporulation protein AG</fullName>
    </submittedName>
</protein>
<name>A0A7X2P393_9FIRM</name>
<feature type="region of interest" description="Disordered" evidence="1">
    <location>
        <begin position="88"/>
        <end position="142"/>
    </location>
</feature>
<evidence type="ECO:0000256" key="1">
    <source>
        <dbReference type="SAM" id="MobiDB-lite"/>
    </source>
</evidence>
<feature type="region of interest" description="Disordered" evidence="1">
    <location>
        <begin position="37"/>
        <end position="60"/>
    </location>
</feature>
<dbReference type="AlphaFoldDB" id="A0A7X2P393"/>
<dbReference type="EMBL" id="VUMS01000008">
    <property type="protein sequence ID" value="MST66192.1"/>
    <property type="molecule type" value="Genomic_DNA"/>
</dbReference>
<reference evidence="2 3" key="1">
    <citation type="submission" date="2019-08" db="EMBL/GenBank/DDBJ databases">
        <title>In-depth cultivation of the pig gut microbiome towards novel bacterial diversity and tailored functional studies.</title>
        <authorList>
            <person name="Wylensek D."/>
            <person name="Hitch T.C.A."/>
            <person name="Clavel T."/>
        </authorList>
    </citation>
    <scope>NUCLEOTIDE SEQUENCE [LARGE SCALE GENOMIC DNA]</scope>
    <source>
        <strain evidence="2 3">BSM-380-WT-5A</strain>
    </source>
</reference>
<evidence type="ECO:0000313" key="3">
    <source>
        <dbReference type="Proteomes" id="UP000440513"/>
    </source>
</evidence>
<sequence length="188" mass="20512">MKERVFAAVREMKREQWLICGLAGLLLLVIAAPVKQKEQKKTQEKTTVSQTQEQTDDQIRQSYEKQLESVLSQVEGVGAVQVAVAMESTGKKQVEKDSPEDTSTSSEKGDSGTQRSSQTVTTGETTVYEDTGDGGQTPYISSSTYPEIRGVIVVAQGGGNPVIVQQIQEAVIALFHVEAHEIKVLKMK</sequence>
<dbReference type="RefSeq" id="WP_022173054.1">
    <property type="nucleotide sequence ID" value="NZ_JBQHQP010000010.1"/>
</dbReference>
<comment type="caution">
    <text evidence="2">The sequence shown here is derived from an EMBL/GenBank/DDBJ whole genome shotgun (WGS) entry which is preliminary data.</text>
</comment>
<feature type="compositionally biased region" description="Basic and acidic residues" evidence="1">
    <location>
        <begin position="89"/>
        <end position="99"/>
    </location>
</feature>
<keyword evidence="3" id="KW-1185">Reference proteome</keyword>
<evidence type="ECO:0000313" key="2">
    <source>
        <dbReference type="EMBL" id="MST66192.1"/>
    </source>
</evidence>
<dbReference type="Proteomes" id="UP000440513">
    <property type="component" value="Unassembled WGS sequence"/>
</dbReference>
<organism evidence="2 3">
    <name type="scientific">Oliverpabstia intestinalis</name>
    <dbReference type="NCBI Taxonomy" id="2606633"/>
    <lineage>
        <taxon>Bacteria</taxon>
        <taxon>Bacillati</taxon>
        <taxon>Bacillota</taxon>
        <taxon>Clostridia</taxon>
        <taxon>Lachnospirales</taxon>
        <taxon>Lachnospiraceae</taxon>
        <taxon>Oliverpabstia</taxon>
    </lineage>
</organism>